<evidence type="ECO:0000256" key="3">
    <source>
        <dbReference type="ARBA" id="ARBA00023014"/>
    </source>
</evidence>
<accession>A0A0A8B5H5</accession>
<dbReference type="EMBL" id="CP009302">
    <property type="protein sequence ID" value="AJC12660.1"/>
    <property type="molecule type" value="Genomic_DNA"/>
</dbReference>
<dbReference type="Pfam" id="PF12797">
    <property type="entry name" value="Fer4_2"/>
    <property type="match status" value="1"/>
</dbReference>
<dbReference type="InterPro" id="IPR017896">
    <property type="entry name" value="4Fe4S_Fe-S-bd"/>
</dbReference>
<proteinExistence type="predicted"/>
<reference evidence="6" key="1">
    <citation type="submission" date="2014-08" db="EMBL/GenBank/DDBJ databases">
        <title>Coriobacteriaceae sp. complete genome.</title>
        <authorList>
            <person name="Looft T."/>
            <person name="Bayles D.O."/>
            <person name="Stanton T.B."/>
        </authorList>
    </citation>
    <scope>NUCLEOTIDE SEQUENCE [LARGE SCALE GENOMIC DNA]</scope>
    <source>
        <strain evidence="6">68-1-3</strain>
    </source>
</reference>
<keyword evidence="2" id="KW-0408">Iron</keyword>
<dbReference type="SUPFAM" id="SSF54862">
    <property type="entry name" value="4Fe-4S ferredoxins"/>
    <property type="match status" value="2"/>
</dbReference>
<dbReference type="PROSITE" id="PS51379">
    <property type="entry name" value="4FE4S_FER_2"/>
    <property type="match status" value="3"/>
</dbReference>
<dbReference type="PROSITE" id="PS00198">
    <property type="entry name" value="4FE4S_FER_1"/>
    <property type="match status" value="3"/>
</dbReference>
<dbReference type="Proteomes" id="UP000031121">
    <property type="component" value="Chromosome"/>
</dbReference>
<dbReference type="PANTHER" id="PTHR43122">
    <property type="entry name" value="FERREDOXIN SUBUNIT OF PYRUVATE:FLAVODOXIN OXIDOREDUCTASE-RELATED"/>
    <property type="match status" value="1"/>
</dbReference>
<dbReference type="KEGG" id="cbac:JI75_08380"/>
<protein>
    <recommendedName>
        <fullName evidence="4">4Fe-4S ferredoxin-type domain-containing protein</fullName>
    </recommendedName>
</protein>
<evidence type="ECO:0000259" key="4">
    <source>
        <dbReference type="PROSITE" id="PS51379"/>
    </source>
</evidence>
<dbReference type="GO" id="GO:0046872">
    <property type="term" value="F:metal ion binding"/>
    <property type="evidence" value="ECO:0007669"/>
    <property type="project" value="UniProtKB-KW"/>
</dbReference>
<dbReference type="STRING" id="1531429.JI75_08380"/>
<dbReference type="GO" id="GO:0051536">
    <property type="term" value="F:iron-sulfur cluster binding"/>
    <property type="evidence" value="ECO:0007669"/>
    <property type="project" value="UniProtKB-KW"/>
</dbReference>
<dbReference type="InterPro" id="IPR017900">
    <property type="entry name" value="4Fe4S_Fe_S_CS"/>
</dbReference>
<name>A0A0A8B5H5_9ACTN</name>
<keyword evidence="1" id="KW-0479">Metal-binding</keyword>
<evidence type="ECO:0000313" key="6">
    <source>
        <dbReference type="Proteomes" id="UP000031121"/>
    </source>
</evidence>
<dbReference type="Gene3D" id="3.30.70.20">
    <property type="match status" value="2"/>
</dbReference>
<feature type="domain" description="4Fe-4S ferredoxin-type" evidence="4">
    <location>
        <begin position="52"/>
        <end position="82"/>
    </location>
</feature>
<feature type="domain" description="4Fe-4S ferredoxin-type" evidence="4">
    <location>
        <begin position="317"/>
        <end position="346"/>
    </location>
</feature>
<dbReference type="PANTHER" id="PTHR43122:SF1">
    <property type="entry name" value="IRON-SULFUR-BINDING PROTEIN"/>
    <property type="match status" value="1"/>
</dbReference>
<dbReference type="HOGENOM" id="CLU_048087_3_0_11"/>
<evidence type="ECO:0000313" key="5">
    <source>
        <dbReference type="EMBL" id="AJC12660.1"/>
    </source>
</evidence>
<dbReference type="Pfam" id="PF12838">
    <property type="entry name" value="Fer4_7"/>
    <property type="match status" value="1"/>
</dbReference>
<dbReference type="AlphaFoldDB" id="A0A0A8B5H5"/>
<gene>
    <name evidence="5" type="ORF">JI75_08380</name>
</gene>
<feature type="domain" description="4Fe-4S ferredoxin-type" evidence="4">
    <location>
        <begin position="283"/>
        <end position="313"/>
    </location>
</feature>
<reference evidence="5 6" key="2">
    <citation type="journal article" date="2015" name="Genome Announc.">
        <title>Complete Genome Sequence of Coriobacteriaceae Strain 68-1-3, a Novel Mucus-Degrading Isolate from the Swine Intestinal Tract.</title>
        <authorList>
            <person name="Looft T."/>
            <person name="Bayles D.O."/>
            <person name="Alt D.P."/>
            <person name="Stanton T.B."/>
        </authorList>
    </citation>
    <scope>NUCLEOTIDE SEQUENCE [LARGE SCALE GENOMIC DNA]</scope>
    <source>
        <strain evidence="5 6">68-1-3</strain>
    </source>
</reference>
<keyword evidence="3" id="KW-0411">Iron-sulfur</keyword>
<keyword evidence="6" id="KW-1185">Reference proteome</keyword>
<organism evidence="5 6">
    <name type="scientific">Berryella intestinalis</name>
    <dbReference type="NCBI Taxonomy" id="1531429"/>
    <lineage>
        <taxon>Bacteria</taxon>
        <taxon>Bacillati</taxon>
        <taxon>Actinomycetota</taxon>
        <taxon>Coriobacteriia</taxon>
        <taxon>Eggerthellales</taxon>
        <taxon>Eggerthellaceae</taxon>
        <taxon>Berryella</taxon>
    </lineage>
</organism>
<sequence>MGPPNAAGVFEGVRSEAIAVHQFRCTQVRNRNANCMRCAGACTSGCISLVDGSLHVDADKCVGCGTCATVCPTCALESLNPTDAQLLRDTLASREGDRVTIACRPLIESIGPFMRASACSEVVCLGRVDESLLVQLAERRVNRIELACGACDSCEQKQGLSCARTVVSNVRSLCEAWDIDLDVQVVEGVRLDLLADPKAQLRAERSYAEHFSAGASNPPLAQRADKARFARTDCRIPEDSSVLKVMKDGTLPHFLPQRREKLLTALALAGSEPEGTIETGLWGCVVIDGAKCSSCRMCTTFCPTGALEKFDDEDGSFGVLHFPGSCVNCESCKSICPDQAITILPHTRAAYILEGSVHRYAMRRRAVALNDEHQILNTMKLAIDGDVFER</sequence>
<evidence type="ECO:0000256" key="1">
    <source>
        <dbReference type="ARBA" id="ARBA00022723"/>
    </source>
</evidence>
<evidence type="ECO:0000256" key="2">
    <source>
        <dbReference type="ARBA" id="ARBA00023004"/>
    </source>
</evidence>